<evidence type="ECO:0000313" key="2">
    <source>
        <dbReference type="Proteomes" id="UP001139981"/>
    </source>
</evidence>
<evidence type="ECO:0000313" key="1">
    <source>
        <dbReference type="EMBL" id="KAJ2881842.1"/>
    </source>
</evidence>
<gene>
    <name evidence="1" type="primary">NRG1_1</name>
    <name evidence="1" type="ORF">IWW38_005739</name>
</gene>
<comment type="caution">
    <text evidence="1">The sequence shown here is derived from an EMBL/GenBank/DDBJ whole genome shotgun (WGS) entry which is preliminary data.</text>
</comment>
<reference evidence="1" key="1">
    <citation type="submission" date="2022-07" db="EMBL/GenBank/DDBJ databases">
        <title>Phylogenomic reconstructions and comparative analyses of Kickxellomycotina fungi.</title>
        <authorList>
            <person name="Reynolds N.K."/>
            <person name="Stajich J.E."/>
            <person name="Barry K."/>
            <person name="Grigoriev I.V."/>
            <person name="Crous P."/>
            <person name="Smith M.E."/>
        </authorList>
    </citation>
    <scope>NUCLEOTIDE SEQUENCE</scope>
    <source>
        <strain evidence="1">CBS 190363</strain>
    </source>
</reference>
<dbReference type="Proteomes" id="UP001139981">
    <property type="component" value="Unassembled WGS sequence"/>
</dbReference>
<keyword evidence="2" id="KW-1185">Reference proteome</keyword>
<proteinExistence type="predicted"/>
<sequence>MNSSQPASHLGLIEHSSATTTPIKQIRSLSTKTAEGTSVSILNDDISNFTYRTPCSLRSTARNYRQVSVPDMTPDLSPLCANRTRSPIASPLPRLPSLSALIEAVTMSSHYEKMSTAPLTFAPPSPPPQPLFAQHSHGDYYHGHYHGVSYAECNRTAQTPSQQQLLPICTYVVPRTQAKRKYICHYTDCGKAFTTSGHLSRHHRIHTGEKNYPCLHPGCTSRFSRQDNMMQHYRTHLSPRSRRNRFATRDMTAVSSSASVATSVEDDKRMSGIRSAFSPYSRPYSRPHSPQWPY</sequence>
<dbReference type="EMBL" id="JANBVB010002872">
    <property type="protein sequence ID" value="KAJ2881842.1"/>
    <property type="molecule type" value="Genomic_DNA"/>
</dbReference>
<organism evidence="1 2">
    <name type="scientific">Coemansia aciculifera</name>
    <dbReference type="NCBI Taxonomy" id="417176"/>
    <lineage>
        <taxon>Eukaryota</taxon>
        <taxon>Fungi</taxon>
        <taxon>Fungi incertae sedis</taxon>
        <taxon>Zoopagomycota</taxon>
        <taxon>Kickxellomycotina</taxon>
        <taxon>Kickxellomycetes</taxon>
        <taxon>Kickxellales</taxon>
        <taxon>Kickxellaceae</taxon>
        <taxon>Coemansia</taxon>
    </lineage>
</organism>
<name>A0ACC1LUS3_9FUNG</name>
<accession>A0ACC1LUS3</accession>
<protein>
    <submittedName>
        <fullName evidence="1">Transcriptional repressor</fullName>
    </submittedName>
</protein>